<dbReference type="Proteomes" id="UP000247781">
    <property type="component" value="Unassembled WGS sequence"/>
</dbReference>
<keyword evidence="3" id="KW-1185">Reference proteome</keyword>
<feature type="domain" description="AB hydrolase-1" evidence="1">
    <location>
        <begin position="43"/>
        <end position="280"/>
    </location>
</feature>
<organism evidence="2 3">
    <name type="scientific">Mycolicibacterium moriokaense</name>
    <dbReference type="NCBI Taxonomy" id="39691"/>
    <lineage>
        <taxon>Bacteria</taxon>
        <taxon>Bacillati</taxon>
        <taxon>Actinomycetota</taxon>
        <taxon>Actinomycetes</taxon>
        <taxon>Mycobacteriales</taxon>
        <taxon>Mycobacteriaceae</taxon>
        <taxon>Mycolicibacterium</taxon>
    </lineage>
</organism>
<dbReference type="PANTHER" id="PTHR43194:SF2">
    <property type="entry name" value="PEROXISOMAL MEMBRANE PROTEIN LPX1"/>
    <property type="match status" value="1"/>
</dbReference>
<reference evidence="2 3" key="2">
    <citation type="submission" date="2018-06" db="EMBL/GenBank/DDBJ databases">
        <title>Sequencing of bacterial isolates from soil warming experiment in Harvard Forest, Massachusetts, USA.</title>
        <authorList>
            <person name="Deangelis K.PhD."/>
        </authorList>
    </citation>
    <scope>NUCLEOTIDE SEQUENCE [LARGE SCALE GENOMIC DNA]</scope>
    <source>
        <strain evidence="2 3">GAS496</strain>
    </source>
</reference>
<dbReference type="EMBL" id="QJJU01000005">
    <property type="protein sequence ID" value="PXX09683.1"/>
    <property type="molecule type" value="Genomic_DNA"/>
</dbReference>
<dbReference type="InterPro" id="IPR029058">
    <property type="entry name" value="AB_hydrolase_fold"/>
</dbReference>
<sequence length="289" mass="31798">MQTLPIIERPDWLSASAWPWPTYALGVDTGRIAVTDIGHGPPLVFVHVGSWSFVWRDVLMRLQNDFRCITVDAPGSGLSDRSDSATSLAHAADAVTAVVDTLQLRDATLVAHDLGGPAGFLTASRRADSFAALVSVNCFAWRPGGAAFRGMLTLMGSGAARRSDARLGWLPRLTSTSFGVGRHWSREDLAVFRAGLDPSARLAWHRYFRDARDADDLYSELESGLRGPLADRPLLTIFGQFNDPLRFQRTWRSLYPNARQVKVPHGNHFPMCDDPQLVASTVKRFVTPG</sequence>
<evidence type="ECO:0000259" key="1">
    <source>
        <dbReference type="Pfam" id="PF12697"/>
    </source>
</evidence>
<dbReference type="InterPro" id="IPR000073">
    <property type="entry name" value="AB_hydrolase_1"/>
</dbReference>
<dbReference type="Pfam" id="PF12697">
    <property type="entry name" value="Abhydrolase_6"/>
    <property type="match status" value="1"/>
</dbReference>
<name>A0A318HN30_9MYCO</name>
<dbReference type="Gene3D" id="3.40.50.1820">
    <property type="entry name" value="alpha/beta hydrolase"/>
    <property type="match status" value="1"/>
</dbReference>
<reference evidence="3" key="1">
    <citation type="submission" date="2018-05" db="EMBL/GenBank/DDBJ databases">
        <authorList>
            <person name="Deangelis K."/>
            <person name="Huntemann M."/>
            <person name="Clum A."/>
            <person name="Pillay M."/>
            <person name="Palaniappan K."/>
            <person name="Varghese N."/>
            <person name="Mikhailova N."/>
            <person name="Stamatis D."/>
            <person name="Reddy T."/>
            <person name="Daum C."/>
            <person name="Shapiro N."/>
            <person name="Ivanova N."/>
            <person name="Kyrpides N."/>
            <person name="Woyke T."/>
        </authorList>
    </citation>
    <scope>NUCLEOTIDE SEQUENCE [LARGE SCALE GENOMIC DNA]</scope>
    <source>
        <strain evidence="3">GAS496</strain>
    </source>
</reference>
<protein>
    <submittedName>
        <fullName evidence="2">Haloalkane dehalogenase</fullName>
    </submittedName>
</protein>
<dbReference type="PANTHER" id="PTHR43194">
    <property type="entry name" value="HYDROLASE ALPHA/BETA FOLD FAMILY"/>
    <property type="match status" value="1"/>
</dbReference>
<comment type="caution">
    <text evidence="2">The sequence shown here is derived from an EMBL/GenBank/DDBJ whole genome shotgun (WGS) entry which is preliminary data.</text>
</comment>
<evidence type="ECO:0000313" key="2">
    <source>
        <dbReference type="EMBL" id="PXX09683.1"/>
    </source>
</evidence>
<proteinExistence type="predicted"/>
<accession>A0A318HN30</accession>
<evidence type="ECO:0000313" key="3">
    <source>
        <dbReference type="Proteomes" id="UP000247781"/>
    </source>
</evidence>
<gene>
    <name evidence="2" type="ORF">C8E89_10536</name>
</gene>
<dbReference type="RefSeq" id="WP_181428148.1">
    <property type="nucleotide sequence ID" value="NZ_QJJU01000005.1"/>
</dbReference>
<dbReference type="AlphaFoldDB" id="A0A318HN30"/>
<dbReference type="GO" id="GO:0003824">
    <property type="term" value="F:catalytic activity"/>
    <property type="evidence" value="ECO:0007669"/>
    <property type="project" value="UniProtKB-ARBA"/>
</dbReference>
<dbReference type="InterPro" id="IPR050228">
    <property type="entry name" value="Carboxylesterase_BioH"/>
</dbReference>
<dbReference type="SUPFAM" id="SSF53474">
    <property type="entry name" value="alpha/beta-Hydrolases"/>
    <property type="match status" value="1"/>
</dbReference>